<dbReference type="EMBL" id="MSFU01000041">
    <property type="protein sequence ID" value="PWY62875.1"/>
    <property type="molecule type" value="Genomic_DNA"/>
</dbReference>
<gene>
    <name evidence="2" type="ORF">BO83DRAFT_458201</name>
</gene>
<feature type="compositionally biased region" description="Polar residues" evidence="1">
    <location>
        <begin position="1"/>
        <end position="12"/>
    </location>
</feature>
<keyword evidence="3" id="KW-1185">Reference proteome</keyword>
<dbReference type="GeneID" id="37059087"/>
<evidence type="ECO:0000313" key="2">
    <source>
        <dbReference type="EMBL" id="PWY62875.1"/>
    </source>
</evidence>
<protein>
    <submittedName>
        <fullName evidence="2">Uncharacterized protein</fullName>
    </submittedName>
</protein>
<comment type="caution">
    <text evidence="2">The sequence shown here is derived from an EMBL/GenBank/DDBJ whole genome shotgun (WGS) entry which is preliminary data.</text>
</comment>
<proteinExistence type="predicted"/>
<name>A0A317UN11_ASPEC</name>
<dbReference type="RefSeq" id="XP_025382687.1">
    <property type="nucleotide sequence ID" value="XM_025537125.1"/>
</dbReference>
<organism evidence="2 3">
    <name type="scientific">Aspergillus eucalypticola (strain CBS 122712 / IBT 29274)</name>
    <dbReference type="NCBI Taxonomy" id="1448314"/>
    <lineage>
        <taxon>Eukaryota</taxon>
        <taxon>Fungi</taxon>
        <taxon>Dikarya</taxon>
        <taxon>Ascomycota</taxon>
        <taxon>Pezizomycotina</taxon>
        <taxon>Eurotiomycetes</taxon>
        <taxon>Eurotiomycetidae</taxon>
        <taxon>Eurotiales</taxon>
        <taxon>Aspergillaceae</taxon>
        <taxon>Aspergillus</taxon>
        <taxon>Aspergillus subgen. Circumdati</taxon>
    </lineage>
</organism>
<feature type="compositionally biased region" description="Polar residues" evidence="1">
    <location>
        <begin position="449"/>
        <end position="459"/>
    </location>
</feature>
<reference evidence="2" key="1">
    <citation type="submission" date="2016-12" db="EMBL/GenBank/DDBJ databases">
        <title>The genomes of Aspergillus section Nigri reveals drivers in fungal speciation.</title>
        <authorList>
            <consortium name="DOE Joint Genome Institute"/>
            <person name="Vesth T.C."/>
            <person name="Nybo J."/>
            <person name="Theobald S."/>
            <person name="Brandl J."/>
            <person name="Frisvad J.C."/>
            <person name="Nielsen K.F."/>
            <person name="Lyhne E.K."/>
            <person name="Kogle M.E."/>
            <person name="Kuo A."/>
            <person name="Riley R."/>
            <person name="Clum A."/>
            <person name="Nolan M."/>
            <person name="Lipzen A."/>
            <person name="Salamov A."/>
            <person name="Henrissat B."/>
            <person name="Wiebenga A."/>
            <person name="De vries R.P."/>
            <person name="Grigoriev I.V."/>
            <person name="Mortensen U.H."/>
            <person name="Andersen M.R."/>
            <person name="Baker S.E."/>
        </authorList>
    </citation>
    <scope>NUCLEOTIDE SEQUENCE</scope>
    <source>
        <strain evidence="2">CBS 122712</strain>
    </source>
</reference>
<dbReference type="VEuPathDB" id="FungiDB:BO83DRAFT_458201"/>
<evidence type="ECO:0000313" key="3">
    <source>
        <dbReference type="Proteomes" id="UP000246171"/>
    </source>
</evidence>
<evidence type="ECO:0000256" key="1">
    <source>
        <dbReference type="SAM" id="MobiDB-lite"/>
    </source>
</evidence>
<accession>A0A317UN11</accession>
<feature type="compositionally biased region" description="Polar residues" evidence="1">
    <location>
        <begin position="423"/>
        <end position="441"/>
    </location>
</feature>
<sequence>MSVPGTSRQGQLNLPLRGRGREPFTAMEDVSENMRDLPLRPRDPPTTAADVSEKTRELPLLGQLHLTFAVDVSGSTKDIALRKETDAITKFRLSMSPELVPLSTILPWSEEATPPMEISQVEKLRASGGTDPGVLLQSSRCTSKLRNASLCAGIHGAACVIILFGERWESPFDCDVSVGISVFAAAPHCIFLFSDVETDIVYVLQAKGTFSNVLPAGREFSSFGEWTRWEDLVTITYEDLLRVEVPLPINLSGDMVLLSNGVQFDLKSIYTGSISETDTLTLLSDYSALDAILVAATTRGQRDIVRRWIMDSCLALQSHLNENMLLPVEDIGGKATKIFVDLVRKFDALDLDTSEPRNLWQALHRSNSLSELGPIKSKLRGQHHQNWILNVKATHLVSSMMENELEEVLIRLSALSLHARSMHPNNLTPMTSPNSEDTSSYGGRMRSVSHLSESGQLSHDATPESRDHKCLFLTGFKGHRHRFEDAFRELSYYQTCPICGQKDSIQCLLLRINTSSDVTPNLPRINSGYVEQGYPIVLGSSYPGTDIILPMTSCDACAFILLKVGVLPNGERVDAVLPLVPLDEDGNRQQWVQILNRVHQHRFHDAKEEEASSGFMERLKWCCRAISELDGVAVNAGLLPAANPWSTTDPDSVSLRQYLVGRFSDPWHERYTCAPPLLAYPLEGFVAIVRLASLTENISSPMIELCVWKRLLYHLTEQYSVSCKQGGPQEAGRHLEDHICEPFHGTSAAKTDLSVEPLPSSYSISMAQLGNHLPSLNQFRRLVTTLLEDNHPEVEASVKYIEDYGFQVQQADNRFCNVFDEPTLYRRRHLLKPDYHVLYGMAGGMDLWESVLQDHIPAVSVGDDIEHLRIFCFVGVYELH</sequence>
<feature type="region of interest" description="Disordered" evidence="1">
    <location>
        <begin position="1"/>
        <end position="23"/>
    </location>
</feature>
<dbReference type="OrthoDB" id="3554680at2759"/>
<feature type="region of interest" description="Disordered" evidence="1">
    <location>
        <begin position="422"/>
        <end position="463"/>
    </location>
</feature>
<dbReference type="Proteomes" id="UP000246171">
    <property type="component" value="Unassembled WGS sequence"/>
</dbReference>
<dbReference type="AlphaFoldDB" id="A0A317UN11"/>